<comment type="caution">
    <text evidence="4">The sequence shown here is derived from an EMBL/GenBank/DDBJ whole genome shotgun (WGS) entry which is preliminary data.</text>
</comment>
<keyword evidence="2" id="KW-0520">NAD</keyword>
<accession>A0A431TUJ5</accession>
<dbReference type="InterPro" id="IPR006140">
    <property type="entry name" value="D-isomer_DH_NAD-bd"/>
</dbReference>
<gene>
    <name evidence="4" type="ORF">EJV47_27450</name>
</gene>
<evidence type="ECO:0000256" key="2">
    <source>
        <dbReference type="ARBA" id="ARBA00023027"/>
    </source>
</evidence>
<dbReference type="OrthoDB" id="9805416at2"/>
<keyword evidence="5" id="KW-1185">Reference proteome</keyword>
<dbReference type="PANTHER" id="PTHR43333:SF1">
    <property type="entry name" value="D-ISOMER SPECIFIC 2-HYDROXYACID DEHYDROGENASE NAD-BINDING DOMAIN-CONTAINING PROTEIN"/>
    <property type="match status" value="1"/>
</dbReference>
<dbReference type="GO" id="GO:0051287">
    <property type="term" value="F:NAD binding"/>
    <property type="evidence" value="ECO:0007669"/>
    <property type="project" value="InterPro"/>
</dbReference>
<feature type="domain" description="D-isomer specific 2-hydroxyacid dehydrogenase NAD-binding" evidence="3">
    <location>
        <begin position="105"/>
        <end position="275"/>
    </location>
</feature>
<dbReference type="PANTHER" id="PTHR43333">
    <property type="entry name" value="2-HACID_DH_C DOMAIN-CONTAINING PROTEIN"/>
    <property type="match status" value="1"/>
</dbReference>
<dbReference type="Proteomes" id="UP000282184">
    <property type="component" value="Unassembled WGS sequence"/>
</dbReference>
<dbReference type="AlphaFoldDB" id="A0A431TUJ5"/>
<dbReference type="Gene3D" id="3.40.50.720">
    <property type="entry name" value="NAD(P)-binding Rossmann-like Domain"/>
    <property type="match status" value="2"/>
</dbReference>
<dbReference type="InterPro" id="IPR036291">
    <property type="entry name" value="NAD(P)-bd_dom_sf"/>
</dbReference>
<keyword evidence="1" id="KW-0560">Oxidoreductase</keyword>
<reference evidence="4 5" key="1">
    <citation type="submission" date="2018-12" db="EMBL/GenBank/DDBJ databases">
        <title>Hymenobacter gummosus sp. nov., isolated from a spring.</title>
        <authorList>
            <person name="Nie L."/>
        </authorList>
    </citation>
    <scope>NUCLEOTIDE SEQUENCE [LARGE SCALE GENOMIC DNA]</scope>
    <source>
        <strain evidence="4 5">KCTC 52166</strain>
    </source>
</reference>
<evidence type="ECO:0000259" key="3">
    <source>
        <dbReference type="Pfam" id="PF02826"/>
    </source>
</evidence>
<evidence type="ECO:0000313" key="4">
    <source>
        <dbReference type="EMBL" id="RTQ44731.1"/>
    </source>
</evidence>
<sequence>MHLFVYTALDAPARARLQAGLPPDVTPVFRTDLPDEAAQRAAFGQAALLLGNPPPAWLAEGPPPGLQFWQIDSAGFERYGQLQLEVPVANVGDFFAWPCAETIVGGILAHYRHLDELAVLQSRREWVGAPIRRQLRLLRGQHVIVLGAGAIGQAVRAQLGGFQCQVQLLARTDPQAQLHSKEELRAALPTTDLVVNCLPGSAEGFFSAALIRAMRPGSVYASVGRGNTTDEPALIEALQSGHLGGAVLDVTAQEPLPADHPLWLLPNVLLTQHTAGGQPHEDEGKVDIFLANLQRLRRGELPENLVELRRGY</sequence>
<dbReference type="EMBL" id="RXOF01000025">
    <property type="protein sequence ID" value="RTQ44731.1"/>
    <property type="molecule type" value="Genomic_DNA"/>
</dbReference>
<protein>
    <submittedName>
        <fullName evidence="4">D-2-hydroxyacid dehydrogenase</fullName>
    </submittedName>
</protein>
<name>A0A431TUJ5_9BACT</name>
<dbReference type="CDD" id="cd05300">
    <property type="entry name" value="2-Hacid_dh_1"/>
    <property type="match status" value="1"/>
</dbReference>
<organism evidence="4 5">
    <name type="scientific">Hymenobacter gummosus</name>
    <dbReference type="NCBI Taxonomy" id="1776032"/>
    <lineage>
        <taxon>Bacteria</taxon>
        <taxon>Pseudomonadati</taxon>
        <taxon>Bacteroidota</taxon>
        <taxon>Cytophagia</taxon>
        <taxon>Cytophagales</taxon>
        <taxon>Hymenobacteraceae</taxon>
        <taxon>Hymenobacter</taxon>
    </lineage>
</organism>
<dbReference type="SUPFAM" id="SSF51735">
    <property type="entry name" value="NAD(P)-binding Rossmann-fold domains"/>
    <property type="match status" value="1"/>
</dbReference>
<evidence type="ECO:0000313" key="5">
    <source>
        <dbReference type="Proteomes" id="UP000282184"/>
    </source>
</evidence>
<dbReference type="Pfam" id="PF02826">
    <property type="entry name" value="2-Hacid_dh_C"/>
    <property type="match status" value="1"/>
</dbReference>
<dbReference type="RefSeq" id="WP_126696423.1">
    <property type="nucleotide sequence ID" value="NZ_RXOF01000025.1"/>
</dbReference>
<evidence type="ECO:0000256" key="1">
    <source>
        <dbReference type="ARBA" id="ARBA00023002"/>
    </source>
</evidence>
<dbReference type="GO" id="GO:0016491">
    <property type="term" value="F:oxidoreductase activity"/>
    <property type="evidence" value="ECO:0007669"/>
    <property type="project" value="UniProtKB-KW"/>
</dbReference>
<proteinExistence type="predicted"/>